<feature type="domain" description="Methyl-accepting transducer" evidence="6">
    <location>
        <begin position="272"/>
        <end position="501"/>
    </location>
</feature>
<keyword evidence="4" id="KW-0807">Transducer</keyword>
<keyword evidence="2" id="KW-0488">Methylation</keyword>
<dbReference type="InterPro" id="IPR007891">
    <property type="entry name" value="CHASE3"/>
</dbReference>
<dbReference type="STRING" id="983917.RGE_07020"/>
<dbReference type="SMART" id="SM00283">
    <property type="entry name" value="MA"/>
    <property type="match status" value="1"/>
</dbReference>
<dbReference type="CDD" id="cd11386">
    <property type="entry name" value="MCP_signal"/>
    <property type="match status" value="1"/>
</dbReference>
<dbReference type="CDD" id="cd19410">
    <property type="entry name" value="HK9-like_sensor"/>
    <property type="match status" value="1"/>
</dbReference>
<comment type="similarity">
    <text evidence="3">Belongs to the methyl-accepting chemotaxis (MCP) protein family.</text>
</comment>
<dbReference type="GO" id="GO:0004888">
    <property type="term" value="F:transmembrane signaling receptor activity"/>
    <property type="evidence" value="ECO:0007669"/>
    <property type="project" value="InterPro"/>
</dbReference>
<dbReference type="InterPro" id="IPR004090">
    <property type="entry name" value="Chemotax_Me-accpt_rcpt"/>
</dbReference>
<dbReference type="RefSeq" id="WP_014426923.1">
    <property type="nucleotide sequence ID" value="NC_017075.1"/>
</dbReference>
<dbReference type="AlphaFoldDB" id="I0HM10"/>
<dbReference type="Pfam" id="PF00015">
    <property type="entry name" value="MCPsignal"/>
    <property type="match status" value="1"/>
</dbReference>
<keyword evidence="5" id="KW-0812">Transmembrane</keyword>
<evidence type="ECO:0000256" key="3">
    <source>
        <dbReference type="ARBA" id="ARBA00029447"/>
    </source>
</evidence>
<dbReference type="PRINTS" id="PR00260">
    <property type="entry name" value="CHEMTRNSDUCR"/>
</dbReference>
<dbReference type="PATRIC" id="fig|983917.3.peg.684"/>
<sequence length="521" mass="54607">MNTLSIARRLLLAFGVVVVVFLIVGATSLFSSLRLGEAESWNRHTVEVMGTGDRMLESMINMETGARGFLLSGEDAFLAPWVQGQTAFDKAWNEARTLTADNAEQQKRLEAMKAASAGFASVAAGMIQMRRDVGAGKVEMAQLMREFKAGKDKAAMDSFRGLQAEFVGAEEGLLKSRAEAADSLRSLNRWVIVFGSLAAIVIAVGMGVWVTRSITGQLGGEPLYAAGVVREIAAGNLAVDVQVSGGNPASLLAAMREMRDGLAQVVARVRQGAESVSMASGEIAVGNTDLSQRTEEQASALQQTAATMEQLGGTVRNNAENSRQAHQLAQGAAAIAEQGGDVVGQVVTTMQGISESSRRIGDIIGVIDGIAFQTNILALNAAVEAARAGEQGRGFAVVAGEVRTLAQRSAEAAKEIKSLIGRNVEQVEQGTGLVDRAGKTMGELVEAVRRVSGIMTEISAATNEQTNGIQQVGDAIGQMDQTTQQNAALVEQSAAGAESLKTQAIQLVESVAVFKLTGQAA</sequence>
<comment type="subcellular location">
    <subcellularLocation>
        <location evidence="1">Membrane</location>
    </subcellularLocation>
</comment>
<evidence type="ECO:0000313" key="7">
    <source>
        <dbReference type="EMBL" id="BAL94047.1"/>
    </source>
</evidence>
<feature type="transmembrane region" description="Helical" evidence="5">
    <location>
        <begin position="12"/>
        <end position="33"/>
    </location>
</feature>
<reference evidence="7 8" key="1">
    <citation type="journal article" date="2012" name="J. Bacteriol.">
        <title>Complete genome sequence of phototrophic betaproteobacterium Rubrivivax gelatinosus IL144.</title>
        <authorList>
            <person name="Nagashima S."/>
            <person name="Kamimura A."/>
            <person name="Shimizu T."/>
            <person name="Nakamura-isaki S."/>
            <person name="Aono E."/>
            <person name="Sakamoto K."/>
            <person name="Ichikawa N."/>
            <person name="Nakazawa H."/>
            <person name="Sekine M."/>
            <person name="Yamazaki S."/>
            <person name="Fujita N."/>
            <person name="Shimada K."/>
            <person name="Hanada S."/>
            <person name="Nagashima K.V.P."/>
        </authorList>
    </citation>
    <scope>NUCLEOTIDE SEQUENCE [LARGE SCALE GENOMIC DNA]</scope>
    <source>
        <strain evidence="8">NBRC 100245 / IL144</strain>
    </source>
</reference>
<keyword evidence="5" id="KW-1133">Transmembrane helix</keyword>
<dbReference type="GO" id="GO:0006935">
    <property type="term" value="P:chemotaxis"/>
    <property type="evidence" value="ECO:0007669"/>
    <property type="project" value="InterPro"/>
</dbReference>
<dbReference type="Proteomes" id="UP000007883">
    <property type="component" value="Chromosome"/>
</dbReference>
<evidence type="ECO:0000256" key="1">
    <source>
        <dbReference type="ARBA" id="ARBA00004370"/>
    </source>
</evidence>
<dbReference type="InterPro" id="IPR051310">
    <property type="entry name" value="MCP_chemotaxis"/>
</dbReference>
<dbReference type="Gene3D" id="1.10.287.950">
    <property type="entry name" value="Methyl-accepting chemotaxis protein"/>
    <property type="match status" value="1"/>
</dbReference>
<dbReference type="eggNOG" id="COG0840">
    <property type="taxonomic scope" value="Bacteria"/>
</dbReference>
<dbReference type="EMBL" id="AP012320">
    <property type="protein sequence ID" value="BAL94047.1"/>
    <property type="molecule type" value="Genomic_DNA"/>
</dbReference>
<dbReference type="GO" id="GO:0007165">
    <property type="term" value="P:signal transduction"/>
    <property type="evidence" value="ECO:0007669"/>
    <property type="project" value="UniProtKB-KW"/>
</dbReference>
<dbReference type="KEGG" id="rge:RGE_07020"/>
<keyword evidence="8" id="KW-1185">Reference proteome</keyword>
<dbReference type="HOGENOM" id="CLU_000445_107_16_4"/>
<keyword evidence="5" id="KW-0472">Membrane</keyword>
<dbReference type="PANTHER" id="PTHR43531:SF14">
    <property type="entry name" value="METHYL-ACCEPTING CHEMOTAXIS PROTEIN I-RELATED"/>
    <property type="match status" value="1"/>
</dbReference>
<dbReference type="PANTHER" id="PTHR43531">
    <property type="entry name" value="PROTEIN ICFG"/>
    <property type="match status" value="1"/>
</dbReference>
<evidence type="ECO:0000313" key="8">
    <source>
        <dbReference type="Proteomes" id="UP000007883"/>
    </source>
</evidence>
<dbReference type="GO" id="GO:0005886">
    <property type="term" value="C:plasma membrane"/>
    <property type="evidence" value="ECO:0007669"/>
    <property type="project" value="TreeGrafter"/>
</dbReference>
<protein>
    <submittedName>
        <fullName evidence="7">Methyl-accepting chemotaxis sensory transducer with Cache sensor</fullName>
    </submittedName>
</protein>
<name>I0HM10_RUBGI</name>
<evidence type="ECO:0000256" key="2">
    <source>
        <dbReference type="ARBA" id="ARBA00022481"/>
    </source>
</evidence>
<dbReference type="SUPFAM" id="SSF58104">
    <property type="entry name" value="Methyl-accepting chemotaxis protein (MCP) signaling domain"/>
    <property type="match status" value="1"/>
</dbReference>
<evidence type="ECO:0000259" key="6">
    <source>
        <dbReference type="PROSITE" id="PS50111"/>
    </source>
</evidence>
<dbReference type="InterPro" id="IPR004089">
    <property type="entry name" value="MCPsignal_dom"/>
</dbReference>
<organism evidence="7 8">
    <name type="scientific">Rubrivivax gelatinosus (strain NBRC 100245 / IL144)</name>
    <dbReference type="NCBI Taxonomy" id="983917"/>
    <lineage>
        <taxon>Bacteria</taxon>
        <taxon>Pseudomonadati</taxon>
        <taxon>Pseudomonadota</taxon>
        <taxon>Betaproteobacteria</taxon>
        <taxon>Burkholderiales</taxon>
        <taxon>Sphaerotilaceae</taxon>
        <taxon>Rubrivivax</taxon>
    </lineage>
</organism>
<evidence type="ECO:0000256" key="5">
    <source>
        <dbReference type="SAM" id="Phobius"/>
    </source>
</evidence>
<dbReference type="Pfam" id="PF05227">
    <property type="entry name" value="CHASE3"/>
    <property type="match status" value="1"/>
</dbReference>
<evidence type="ECO:0000256" key="4">
    <source>
        <dbReference type="PROSITE-ProRule" id="PRU00284"/>
    </source>
</evidence>
<dbReference type="eggNOG" id="COG5278">
    <property type="taxonomic scope" value="Bacteria"/>
</dbReference>
<accession>I0HM10</accession>
<proteinExistence type="inferred from homology"/>
<feature type="transmembrane region" description="Helical" evidence="5">
    <location>
        <begin position="190"/>
        <end position="210"/>
    </location>
</feature>
<gene>
    <name evidence="7" type="primary">mcp</name>
    <name evidence="7" type="ordered locus">RGE_07020</name>
</gene>
<dbReference type="FunFam" id="1.10.287.950:FF:000001">
    <property type="entry name" value="Methyl-accepting chemotaxis sensory transducer"/>
    <property type="match status" value="1"/>
</dbReference>
<dbReference type="PROSITE" id="PS50111">
    <property type="entry name" value="CHEMOTAXIS_TRANSDUC_2"/>
    <property type="match status" value="1"/>
</dbReference>